<dbReference type="GO" id="GO:0004386">
    <property type="term" value="F:helicase activity"/>
    <property type="evidence" value="ECO:0007669"/>
    <property type="project" value="UniProtKB-KW"/>
</dbReference>
<keyword evidence="1" id="KW-0347">Helicase</keyword>
<keyword evidence="2" id="KW-1185">Reference proteome</keyword>
<evidence type="ECO:0000313" key="1">
    <source>
        <dbReference type="EMBL" id="KZT75249.1"/>
    </source>
</evidence>
<sequence>MCDIKARQLFNEPNHRTPMLADRSPIAHAARHQLLDSREPLMSRVLPVQFFEMKSMAEAYFVFSKRRCISLDIDAIT</sequence>
<dbReference type="AlphaFoldDB" id="A0A2Z6ZQW6"/>
<dbReference type="Proteomes" id="UP000250235">
    <property type="component" value="Unassembled WGS sequence"/>
</dbReference>
<dbReference type="EMBL" id="KV313754">
    <property type="protein sequence ID" value="KZT75249.1"/>
    <property type="molecule type" value="Genomic_DNA"/>
</dbReference>
<keyword evidence="1" id="KW-0067">ATP-binding</keyword>
<name>A0A2Z6ZQW6_9LAMI</name>
<protein>
    <submittedName>
        <fullName evidence="1">DEAD-like helicase, N-terminal domain containing protein</fullName>
    </submittedName>
</protein>
<evidence type="ECO:0000313" key="2">
    <source>
        <dbReference type="Proteomes" id="UP000250235"/>
    </source>
</evidence>
<gene>
    <name evidence="1" type="ORF">F511_47724</name>
</gene>
<proteinExistence type="predicted"/>
<organism evidence="1 2">
    <name type="scientific">Dorcoceras hygrometricum</name>
    <dbReference type="NCBI Taxonomy" id="472368"/>
    <lineage>
        <taxon>Eukaryota</taxon>
        <taxon>Viridiplantae</taxon>
        <taxon>Streptophyta</taxon>
        <taxon>Embryophyta</taxon>
        <taxon>Tracheophyta</taxon>
        <taxon>Spermatophyta</taxon>
        <taxon>Magnoliopsida</taxon>
        <taxon>eudicotyledons</taxon>
        <taxon>Gunneridae</taxon>
        <taxon>Pentapetalae</taxon>
        <taxon>asterids</taxon>
        <taxon>lamiids</taxon>
        <taxon>Lamiales</taxon>
        <taxon>Gesneriaceae</taxon>
        <taxon>Didymocarpoideae</taxon>
        <taxon>Trichosporeae</taxon>
        <taxon>Loxocarpinae</taxon>
        <taxon>Dorcoceras</taxon>
    </lineage>
</organism>
<accession>A0A2Z6ZQW6</accession>
<keyword evidence="1" id="KW-0378">Hydrolase</keyword>
<keyword evidence="1" id="KW-0547">Nucleotide-binding</keyword>
<reference evidence="1 2" key="1">
    <citation type="journal article" date="2015" name="Proc. Natl. Acad. Sci. U.S.A.">
        <title>The resurrection genome of Boea hygrometrica: A blueprint for survival of dehydration.</title>
        <authorList>
            <person name="Xiao L."/>
            <person name="Yang G."/>
            <person name="Zhang L."/>
            <person name="Yang X."/>
            <person name="Zhao S."/>
            <person name="Ji Z."/>
            <person name="Zhou Q."/>
            <person name="Hu M."/>
            <person name="Wang Y."/>
            <person name="Chen M."/>
            <person name="Xu Y."/>
            <person name="Jin H."/>
            <person name="Xiao X."/>
            <person name="Hu G."/>
            <person name="Bao F."/>
            <person name="Hu Y."/>
            <person name="Wan P."/>
            <person name="Li L."/>
            <person name="Deng X."/>
            <person name="Kuang T."/>
            <person name="Xiang C."/>
            <person name="Zhu J.K."/>
            <person name="Oliver M.J."/>
            <person name="He Y."/>
        </authorList>
    </citation>
    <scope>NUCLEOTIDE SEQUENCE [LARGE SCALE GENOMIC DNA]</scope>
    <source>
        <strain evidence="2">cv. XS01</strain>
    </source>
</reference>